<sequence length="62" mass="7218">MSRLLIYTKDVQRITGKGKTAAQNLITAIKRQLKIERYSTLTIREFCDYMRLDVEAVQAQLN</sequence>
<dbReference type="AlphaFoldDB" id="A0A1W2B0E9"/>
<evidence type="ECO:0000313" key="2">
    <source>
        <dbReference type="Proteomes" id="UP000192756"/>
    </source>
</evidence>
<keyword evidence="2" id="KW-1185">Reference proteome</keyword>
<name>A0A1W2B0E9_9SPHI</name>
<accession>A0A1W2B0E9</accession>
<organism evidence="1 2">
    <name type="scientific">Pedobacter africanus</name>
    <dbReference type="NCBI Taxonomy" id="151894"/>
    <lineage>
        <taxon>Bacteria</taxon>
        <taxon>Pseudomonadati</taxon>
        <taxon>Bacteroidota</taxon>
        <taxon>Sphingobacteriia</taxon>
        <taxon>Sphingobacteriales</taxon>
        <taxon>Sphingobacteriaceae</taxon>
        <taxon>Pedobacter</taxon>
    </lineage>
</organism>
<dbReference type="Proteomes" id="UP000192756">
    <property type="component" value="Unassembled WGS sequence"/>
</dbReference>
<dbReference type="EMBL" id="FWXT01000001">
    <property type="protein sequence ID" value="SMC66270.1"/>
    <property type="molecule type" value="Genomic_DNA"/>
</dbReference>
<dbReference type="OrthoDB" id="711499at2"/>
<dbReference type="STRING" id="151894.SAMN04488524_1807"/>
<dbReference type="RefSeq" id="WP_084237997.1">
    <property type="nucleotide sequence ID" value="NZ_FWXT01000001.1"/>
</dbReference>
<reference evidence="2" key="1">
    <citation type="submission" date="2017-04" db="EMBL/GenBank/DDBJ databases">
        <authorList>
            <person name="Varghese N."/>
            <person name="Submissions S."/>
        </authorList>
    </citation>
    <scope>NUCLEOTIDE SEQUENCE [LARGE SCALE GENOMIC DNA]</scope>
    <source>
        <strain evidence="2">DSM 12126</strain>
    </source>
</reference>
<evidence type="ECO:0000313" key="1">
    <source>
        <dbReference type="EMBL" id="SMC66270.1"/>
    </source>
</evidence>
<gene>
    <name evidence="1" type="ORF">SAMN04488524_1807</name>
</gene>
<protein>
    <submittedName>
        <fullName evidence="1">Uncharacterized protein</fullName>
    </submittedName>
</protein>
<proteinExistence type="predicted"/>